<evidence type="ECO:0000313" key="5">
    <source>
        <dbReference type="EMBL" id="KAG0118097.1"/>
    </source>
</evidence>
<protein>
    <submittedName>
        <fullName evidence="5">Myotilin</fullName>
    </submittedName>
</protein>
<evidence type="ECO:0000259" key="4">
    <source>
        <dbReference type="PROSITE" id="PS50835"/>
    </source>
</evidence>
<dbReference type="EMBL" id="JADDUC010000121">
    <property type="protein sequence ID" value="KAG0118097.1"/>
    <property type="molecule type" value="Genomic_DNA"/>
</dbReference>
<feature type="region of interest" description="Disordered" evidence="3">
    <location>
        <begin position="311"/>
        <end position="353"/>
    </location>
</feature>
<dbReference type="FunFam" id="2.60.40.10:FF:000256">
    <property type="entry name" value="myopalladin isoform X1"/>
    <property type="match status" value="1"/>
</dbReference>
<dbReference type="FunFam" id="2.60.40.10:FF:000702">
    <property type="entry name" value="Myotilin"/>
    <property type="match status" value="1"/>
</dbReference>
<dbReference type="PROSITE" id="PS50835">
    <property type="entry name" value="IG_LIKE"/>
    <property type="match status" value="3"/>
</dbReference>
<accession>A0A835TT38</accession>
<dbReference type="InterPro" id="IPR013783">
    <property type="entry name" value="Ig-like_fold"/>
</dbReference>
<feature type="region of interest" description="Disordered" evidence="3">
    <location>
        <begin position="223"/>
        <end position="291"/>
    </location>
</feature>
<evidence type="ECO:0000313" key="6">
    <source>
        <dbReference type="EMBL" id="KAI1234094.1"/>
    </source>
</evidence>
<dbReference type="Gene3D" id="2.60.40.10">
    <property type="entry name" value="Immunoglobulins"/>
    <property type="match status" value="3"/>
</dbReference>
<dbReference type="GO" id="GO:0070593">
    <property type="term" value="P:dendrite self-avoidance"/>
    <property type="evidence" value="ECO:0007669"/>
    <property type="project" value="TreeGrafter"/>
</dbReference>
<feature type="compositionally biased region" description="Polar residues" evidence="3">
    <location>
        <begin position="223"/>
        <end position="234"/>
    </location>
</feature>
<reference evidence="6 7" key="2">
    <citation type="journal article" date="2021" name="J. Hered.">
        <title>Feather Gene Expression Elucidates the Developmental Basis of Plumage Iridescence in African Starlings.</title>
        <authorList>
            <person name="Rubenstein D.R."/>
            <person name="Corvelo A."/>
            <person name="MacManes M.D."/>
            <person name="Maia R."/>
            <person name="Narzisi G."/>
            <person name="Rousaki A."/>
            <person name="Vandenabeele P."/>
            <person name="Shawkey M.D."/>
            <person name="Solomon J."/>
        </authorList>
    </citation>
    <scope>NUCLEOTIDE SEQUENCE [LARGE SCALE GENOMIC DNA]</scope>
    <source>
        <strain evidence="6">SS15</strain>
    </source>
</reference>
<dbReference type="FunFam" id="2.60.40.10:FF:000032">
    <property type="entry name" value="palladin isoform X1"/>
    <property type="match status" value="1"/>
</dbReference>
<dbReference type="GO" id="GO:0098632">
    <property type="term" value="F:cell-cell adhesion mediator activity"/>
    <property type="evidence" value="ECO:0007669"/>
    <property type="project" value="TreeGrafter"/>
</dbReference>
<dbReference type="PANTHER" id="PTHR10075">
    <property type="entry name" value="BASIGIN RELATED"/>
    <property type="match status" value="1"/>
</dbReference>
<proteinExistence type="predicted"/>
<dbReference type="GO" id="GO:0007156">
    <property type="term" value="P:homophilic cell adhesion via plasma membrane adhesion molecules"/>
    <property type="evidence" value="ECO:0007669"/>
    <property type="project" value="TreeGrafter"/>
</dbReference>
<dbReference type="SMART" id="SM00408">
    <property type="entry name" value="IGc2"/>
    <property type="match status" value="3"/>
</dbReference>
<dbReference type="InterPro" id="IPR003598">
    <property type="entry name" value="Ig_sub2"/>
</dbReference>
<dbReference type="SMART" id="SM00409">
    <property type="entry name" value="IG"/>
    <property type="match status" value="3"/>
</dbReference>
<reference evidence="6" key="3">
    <citation type="submission" date="2022-01" db="EMBL/GenBank/DDBJ databases">
        <authorList>
            <person name="Rubenstein D.R."/>
        </authorList>
    </citation>
    <scope>NUCLEOTIDE SEQUENCE</scope>
    <source>
        <strain evidence="6">SS15</strain>
        <tissue evidence="6">Liver</tissue>
    </source>
</reference>
<feature type="compositionally biased region" description="Low complexity" evidence="3">
    <location>
        <begin position="414"/>
        <end position="431"/>
    </location>
</feature>
<evidence type="ECO:0000256" key="1">
    <source>
        <dbReference type="ARBA" id="ARBA00023157"/>
    </source>
</evidence>
<feature type="region of interest" description="Disordered" evidence="3">
    <location>
        <begin position="379"/>
        <end position="458"/>
    </location>
</feature>
<organism evidence="5">
    <name type="scientific">Lamprotornis superbus</name>
    <dbReference type="NCBI Taxonomy" id="245042"/>
    <lineage>
        <taxon>Eukaryota</taxon>
        <taxon>Metazoa</taxon>
        <taxon>Chordata</taxon>
        <taxon>Craniata</taxon>
        <taxon>Vertebrata</taxon>
        <taxon>Euteleostomi</taxon>
        <taxon>Archelosauria</taxon>
        <taxon>Archosauria</taxon>
        <taxon>Dinosauria</taxon>
        <taxon>Saurischia</taxon>
        <taxon>Theropoda</taxon>
        <taxon>Coelurosauria</taxon>
        <taxon>Aves</taxon>
        <taxon>Neognathae</taxon>
        <taxon>Neoaves</taxon>
        <taxon>Telluraves</taxon>
        <taxon>Australaves</taxon>
        <taxon>Passeriformes</taxon>
        <taxon>Sturnidae</taxon>
        <taxon>Lamprotornis</taxon>
    </lineage>
</organism>
<dbReference type="SUPFAM" id="SSF48726">
    <property type="entry name" value="Immunoglobulin"/>
    <property type="match status" value="3"/>
</dbReference>
<dbReference type="GO" id="GO:0005886">
    <property type="term" value="C:plasma membrane"/>
    <property type="evidence" value="ECO:0007669"/>
    <property type="project" value="TreeGrafter"/>
</dbReference>
<name>A0A835TT38_9PASS</name>
<feature type="domain" description="Ig-like" evidence="4">
    <location>
        <begin position="613"/>
        <end position="702"/>
    </location>
</feature>
<dbReference type="PANTHER" id="PTHR10075:SF23">
    <property type="entry name" value="MYOTILIN"/>
    <property type="match status" value="1"/>
</dbReference>
<dbReference type="OrthoDB" id="6612025at2759"/>
<dbReference type="InterPro" id="IPR003599">
    <property type="entry name" value="Ig_sub"/>
</dbReference>
<feature type="domain" description="Ig-like" evidence="4">
    <location>
        <begin position="712"/>
        <end position="802"/>
    </location>
</feature>
<dbReference type="InterPro" id="IPR036179">
    <property type="entry name" value="Ig-like_dom_sf"/>
</dbReference>
<dbReference type="InterPro" id="IPR007110">
    <property type="entry name" value="Ig-like_dom"/>
</dbReference>
<dbReference type="EMBL" id="JADDUC020000016">
    <property type="protein sequence ID" value="KAI1234094.1"/>
    <property type="molecule type" value="Genomic_DNA"/>
</dbReference>
<dbReference type="Proteomes" id="UP000618051">
    <property type="component" value="Unassembled WGS sequence"/>
</dbReference>
<dbReference type="GO" id="GO:0030424">
    <property type="term" value="C:axon"/>
    <property type="evidence" value="ECO:0007669"/>
    <property type="project" value="TreeGrafter"/>
</dbReference>
<dbReference type="Pfam" id="PF07679">
    <property type="entry name" value="I-set"/>
    <property type="match status" value="3"/>
</dbReference>
<sequence length="885" mass="97625">MATQNRKNPNHPIFQVLKTDYTKRYLIGWKAALQPAPQESVVDSSHYWFAVLRVNPKAKPPCKSQHPVGVRGMSRLTVATTHTTQARNSQTWDQMQSPSLSLAGSAYGTTPVFTKGLQNIRATKGQLVVFECHIHSTPTLQVHWYREYDQIMDSADFRILQKKEVCTLVITEAFPEDSGIFKCVAENEFGSAASSAHLSVSPGAKELESFGGAAPRPAVQVTMKKSSFPRSSQAGAKDRGAAALPSYSPESPGLGTRAAATSFGQKNSKSQAEDFHGAYENSPRASPLRENSLQESIYSARQGLHSIQEPSQENFCGLPPNFYQPPIQSQLSPTKTQDSRETSPMSVPNLPSVSSMCQPTMFNYERPKHFIQSKNVCQGQQQLPGPAASTESSREIKQSSILIQPRNPSGQKFSSSSSLSSSITLSSPSCSAPKESTYPITPASAQSPASSSSGQRLLPVPNQSPAAFLCSVLPSQPDCNSPAPSPMEPHYSQPMYSKQSSINSMQKTSDQEIRGTKEALIQDLEKKLRCKDSLLQNGNQRLTYEERMARRLLGPANAASVLDTQGEENMQNAQHQNAENIRLQVPTTHVRSRPSSRGDDRGHDSIQEKFFQPRFTQVPEDVVIEEGRFCRLDFKVSGLPTPDVMWYQNGRMVHQDQFHKMIVSEKGFHSFIFEAVKSADAGTYECVAVNRAGEASFTVKVEVIAKEHHMPPTFIFKPQSKKVFEGDTARLECQISAIPTPRIYWKRNNEMVQYNTDRISLLHDNTGRICLLIHNASKKDAGWYTVSAVNGAGVATCHARLEVATHANKPLPAPKQLRVRPTFSKYLALNGRGLDVKQAFSPEGEFQRLAEQSGLYERSILALASTTYCTAEGSLLEEELLADAH</sequence>
<feature type="compositionally biased region" description="Basic and acidic residues" evidence="3">
    <location>
        <begin position="596"/>
        <end position="607"/>
    </location>
</feature>
<comment type="caution">
    <text evidence="5">The sequence shown here is derived from an EMBL/GenBank/DDBJ whole genome shotgun (WGS) entry which is preliminary data.</text>
</comment>
<feature type="region of interest" description="Disordered" evidence="3">
    <location>
        <begin position="587"/>
        <end position="609"/>
    </location>
</feature>
<keyword evidence="1" id="KW-1015">Disulfide bond</keyword>
<reference evidence="5" key="1">
    <citation type="submission" date="2020-10" db="EMBL/GenBank/DDBJ databases">
        <title>Feather gene expression reveals the developmental basis of iridescence in African starlings.</title>
        <authorList>
            <person name="Rubenstein D.R."/>
        </authorList>
    </citation>
    <scope>NUCLEOTIDE SEQUENCE</scope>
    <source>
        <strain evidence="5">SS15</strain>
        <tissue evidence="5">Liver</tissue>
    </source>
</reference>
<keyword evidence="7" id="KW-1185">Reference proteome</keyword>
<evidence type="ECO:0000256" key="3">
    <source>
        <dbReference type="SAM" id="MobiDB-lite"/>
    </source>
</evidence>
<feature type="compositionally biased region" description="Polar residues" evidence="3">
    <location>
        <begin position="326"/>
        <end position="353"/>
    </location>
</feature>
<feature type="compositionally biased region" description="Low complexity" evidence="3">
    <location>
        <begin position="442"/>
        <end position="453"/>
    </location>
</feature>
<feature type="domain" description="Ig-like" evidence="4">
    <location>
        <begin position="111"/>
        <end position="201"/>
    </location>
</feature>
<dbReference type="AlphaFoldDB" id="A0A835TT38"/>
<evidence type="ECO:0000256" key="2">
    <source>
        <dbReference type="ARBA" id="ARBA00023319"/>
    </source>
</evidence>
<feature type="non-terminal residue" evidence="5">
    <location>
        <position position="1"/>
    </location>
</feature>
<dbReference type="CDD" id="cd05892">
    <property type="entry name" value="IgI_Myotilin_C"/>
    <property type="match status" value="1"/>
</dbReference>
<evidence type="ECO:0000313" key="7">
    <source>
        <dbReference type="Proteomes" id="UP000618051"/>
    </source>
</evidence>
<keyword evidence="2" id="KW-0393">Immunoglobulin domain</keyword>
<dbReference type="InterPro" id="IPR013098">
    <property type="entry name" value="Ig_I-set"/>
</dbReference>
<feature type="compositionally biased region" description="Polar residues" evidence="3">
    <location>
        <begin position="398"/>
        <end position="413"/>
    </location>
</feature>
<dbReference type="GO" id="GO:0007411">
    <property type="term" value="P:axon guidance"/>
    <property type="evidence" value="ECO:0007669"/>
    <property type="project" value="TreeGrafter"/>
</dbReference>
<gene>
    <name evidence="6" type="ORF">IHE44_0003807</name>
    <name evidence="5" type="ORF">IHE44_001862</name>
</gene>